<evidence type="ECO:0000256" key="8">
    <source>
        <dbReference type="ARBA" id="ARBA00023016"/>
    </source>
</evidence>
<keyword evidence="8" id="KW-0346">Stress response</keyword>
<reference evidence="16 17" key="1">
    <citation type="submission" date="2024-02" db="EMBL/GenBank/DDBJ databases">
        <authorList>
            <person name="Daric V."/>
            <person name="Darras S."/>
        </authorList>
    </citation>
    <scope>NUCLEOTIDE SEQUENCE [LARGE SCALE GENOMIC DNA]</scope>
</reference>
<evidence type="ECO:0000256" key="6">
    <source>
        <dbReference type="ARBA" id="ARBA00022840"/>
    </source>
</evidence>
<evidence type="ECO:0000256" key="9">
    <source>
        <dbReference type="ARBA" id="ARBA00023180"/>
    </source>
</evidence>
<comment type="subcellular location">
    <subcellularLocation>
        <location evidence="1">Endoplasmic reticulum membrane</location>
        <topology evidence="1">Single-pass type I membrane protein</topology>
    </subcellularLocation>
</comment>
<proteinExistence type="inferred from homology"/>
<dbReference type="SUPFAM" id="SSF50998">
    <property type="entry name" value="Quinoprotein alcohol dehydrogenase-like"/>
    <property type="match status" value="1"/>
</dbReference>
<dbReference type="Pfam" id="PF00069">
    <property type="entry name" value="Pkinase"/>
    <property type="match status" value="2"/>
</dbReference>
<dbReference type="Gene3D" id="3.30.200.20">
    <property type="entry name" value="Phosphorylase Kinase, domain 1"/>
    <property type="match status" value="1"/>
</dbReference>
<name>A0ABP0FSL4_CLALP</name>
<dbReference type="InterPro" id="IPR017441">
    <property type="entry name" value="Protein_kinase_ATP_BS"/>
</dbReference>
<keyword evidence="4" id="KW-0418">Kinase</keyword>
<evidence type="ECO:0000256" key="3">
    <source>
        <dbReference type="ARBA" id="ARBA00022741"/>
    </source>
</evidence>
<keyword evidence="5" id="KW-0256">Endoplasmic reticulum</keyword>
<evidence type="ECO:0000256" key="5">
    <source>
        <dbReference type="ARBA" id="ARBA00022824"/>
    </source>
</evidence>
<comment type="caution">
    <text evidence="16">The sequence shown here is derived from an EMBL/GenBank/DDBJ whole genome shotgun (WGS) entry which is preliminary data.</text>
</comment>
<evidence type="ECO:0000256" key="2">
    <source>
        <dbReference type="ARBA" id="ARBA00022679"/>
    </source>
</evidence>
<keyword evidence="10" id="KW-0834">Unfolded protein response</keyword>
<dbReference type="SMART" id="SM00564">
    <property type="entry name" value="PQQ"/>
    <property type="match status" value="1"/>
</dbReference>
<keyword evidence="7" id="KW-0810">Translation regulation</keyword>
<gene>
    <name evidence="16" type="ORF">CVLEPA_LOCUS11792</name>
</gene>
<evidence type="ECO:0000256" key="13">
    <source>
        <dbReference type="PROSITE-ProRule" id="PRU10141"/>
    </source>
</evidence>
<dbReference type="Proteomes" id="UP001642483">
    <property type="component" value="Unassembled WGS sequence"/>
</dbReference>
<dbReference type="InterPro" id="IPR008271">
    <property type="entry name" value="Ser/Thr_kinase_AS"/>
</dbReference>
<evidence type="ECO:0000256" key="11">
    <source>
        <dbReference type="ARBA" id="ARBA00037982"/>
    </source>
</evidence>
<evidence type="ECO:0000256" key="12">
    <source>
        <dbReference type="ARBA" id="ARBA00041500"/>
    </source>
</evidence>
<evidence type="ECO:0000256" key="10">
    <source>
        <dbReference type="ARBA" id="ARBA00023230"/>
    </source>
</evidence>
<dbReference type="Gene3D" id="1.10.510.10">
    <property type="entry name" value="Transferase(Phosphotransferase) domain 1"/>
    <property type="match status" value="1"/>
</dbReference>
<keyword evidence="2" id="KW-0808">Transferase</keyword>
<feature type="domain" description="Protein kinase" evidence="15">
    <location>
        <begin position="485"/>
        <end position="957"/>
    </location>
</feature>
<evidence type="ECO:0000259" key="15">
    <source>
        <dbReference type="PROSITE" id="PS50011"/>
    </source>
</evidence>
<keyword evidence="6 13" id="KW-0067">ATP-binding</keyword>
<accession>A0ABP0FSL4</accession>
<evidence type="ECO:0000313" key="16">
    <source>
        <dbReference type="EMBL" id="CAK8681570.1"/>
    </source>
</evidence>
<feature type="compositionally biased region" description="Polar residues" evidence="14">
    <location>
        <begin position="706"/>
        <end position="715"/>
    </location>
</feature>
<evidence type="ECO:0000256" key="14">
    <source>
        <dbReference type="SAM" id="MobiDB-lite"/>
    </source>
</evidence>
<dbReference type="InterPro" id="IPR011009">
    <property type="entry name" value="Kinase-like_dom_sf"/>
</dbReference>
<dbReference type="SMART" id="SM00220">
    <property type="entry name" value="S_TKc"/>
    <property type="match status" value="1"/>
</dbReference>
<organism evidence="16 17">
    <name type="scientific">Clavelina lepadiformis</name>
    <name type="common">Light-bulb sea squirt</name>
    <name type="synonym">Ascidia lepadiformis</name>
    <dbReference type="NCBI Taxonomy" id="159417"/>
    <lineage>
        <taxon>Eukaryota</taxon>
        <taxon>Metazoa</taxon>
        <taxon>Chordata</taxon>
        <taxon>Tunicata</taxon>
        <taxon>Ascidiacea</taxon>
        <taxon>Aplousobranchia</taxon>
        <taxon>Clavelinidae</taxon>
        <taxon>Clavelina</taxon>
    </lineage>
</organism>
<dbReference type="InterPro" id="IPR011047">
    <property type="entry name" value="Quinoprotein_ADH-like_sf"/>
</dbReference>
<dbReference type="InterPro" id="IPR018391">
    <property type="entry name" value="PQQ_b-propeller_rpt"/>
</dbReference>
<dbReference type="SUPFAM" id="SSF56112">
    <property type="entry name" value="Protein kinase-like (PK-like)"/>
    <property type="match status" value="1"/>
</dbReference>
<keyword evidence="17" id="KW-1185">Reference proteome</keyword>
<dbReference type="PANTHER" id="PTHR11042:SF91">
    <property type="entry name" value="EUKARYOTIC TRANSLATION INITIATION FACTOR 2-ALPHA KINASE"/>
    <property type="match status" value="1"/>
</dbReference>
<dbReference type="PANTHER" id="PTHR11042">
    <property type="entry name" value="EUKARYOTIC TRANSLATION INITIATION FACTOR 2-ALPHA KINASE EIF2-ALPHA KINASE -RELATED"/>
    <property type="match status" value="1"/>
</dbReference>
<dbReference type="InterPro" id="IPR050339">
    <property type="entry name" value="CC_SR_Kinase"/>
</dbReference>
<dbReference type="InterPro" id="IPR015943">
    <property type="entry name" value="WD40/YVTN_repeat-like_dom_sf"/>
</dbReference>
<comment type="similarity">
    <text evidence="11">Belongs to the protein kinase superfamily. Ser/Thr protein kinase family. GCN2 subfamily.</text>
</comment>
<keyword evidence="9" id="KW-0325">Glycoprotein</keyword>
<evidence type="ECO:0000256" key="4">
    <source>
        <dbReference type="ARBA" id="ARBA00022777"/>
    </source>
</evidence>
<dbReference type="InterPro" id="IPR000719">
    <property type="entry name" value="Prot_kinase_dom"/>
</dbReference>
<feature type="binding site" evidence="13">
    <location>
        <position position="523"/>
    </location>
    <ligand>
        <name>ATP</name>
        <dbReference type="ChEBI" id="CHEBI:30616"/>
    </ligand>
</feature>
<evidence type="ECO:0000256" key="1">
    <source>
        <dbReference type="ARBA" id="ARBA00004115"/>
    </source>
</evidence>
<dbReference type="PROSITE" id="PS50011">
    <property type="entry name" value="PROTEIN_KINASE_DOM"/>
    <property type="match status" value="1"/>
</dbReference>
<protein>
    <recommendedName>
        <fullName evidence="12">PRKR-like endoplasmic reticulum kinase</fullName>
    </recommendedName>
</protein>
<evidence type="ECO:0000256" key="7">
    <source>
        <dbReference type="ARBA" id="ARBA00022845"/>
    </source>
</evidence>
<dbReference type="PROSITE" id="PS00108">
    <property type="entry name" value="PROTEIN_KINASE_ST"/>
    <property type="match status" value="1"/>
</dbReference>
<evidence type="ECO:0000313" key="17">
    <source>
        <dbReference type="Proteomes" id="UP001642483"/>
    </source>
</evidence>
<sequence>MLAAVTESNGASKKTKIVSTGRNAKYRQLIIAGTVDGKVSALNAEDGSLLWTADLGNGPLVSSSVTRLLYKDGGKVIRLIPSLHGGLFKFDGESLESVSFDADQLVSSSFKLASEEALVGGKTTRMDGLDLWTGKTLYSCSTTGCTEQHSVYESNDVLIVKRQQHTIRSIENRSGMENWNFSVGEINLDFSKGSVARLLQGSGENLNYEASYKEEDIFNTIDVRCVKVIVPDGTVYLVKKKDKHIINWKHQFGVPITSAWLFVDGSFQKLDLLEPMNVPALEETTASGKNAPTQAIYLGSYKDSIYIQSSLSIPQNTKPKSMSYVQGTSLAHYDSQRFVHQPHFVKTKTITVSNGNDYSDKRNDLLSLNGPTNPFEGAYYVQKNLACLPGGRGSKKSGKTRLLGRDIPDENADVDISFYIMFLPWKEAMMVCITLAIAVILQCFLIKKAARTTTLTGDYSKTIPQPEASSVSLEREYQSRFLQDFEPQECLGKGGFGLVFNARNKMDDCSYAVKRILLPSIAKEREKVLREVRVLAKLDHPSIVRYFNAWSEQPPVGWQEKQDEILIGDDSSYWSQDPDAGKTLHKSKRCSSKNALYRFSDDQGKVYKNEATGIINSELENDDNAFNIQTSQGFSFHSNNSNVHNLCDDIPPGSKFFQHSSSESECTESFAQSDANFTSENIEKPFQRYEDTLSIVFEESDPPASKHTSNDSANWEMSEKDLPQTTKKSSSCQKKQIISKKGLSKKEQKKQSHTQRSGDTLYLYIQMQLCKKQSLKDWLSANVNDRDNSFCLRIFRQVVDAVKYIHDCNLIHRDLKPSNVLFSLDDTVKVGDFGLVTTSGDEVYSVESDVDDEEYNSATSHTQHVGTRLYMAPEQMTSKKYCEKVDIFALGLILFELKNTFNTYMEKVRTMTNARRLKFPFSFQKNYPREADLAFSMLNVEAALRPSAQEIGQHELLLEHT</sequence>
<feature type="region of interest" description="Disordered" evidence="14">
    <location>
        <begin position="697"/>
        <end position="754"/>
    </location>
</feature>
<feature type="compositionally biased region" description="Low complexity" evidence="14">
    <location>
        <begin position="727"/>
        <end position="741"/>
    </location>
</feature>
<dbReference type="Gene3D" id="2.130.10.10">
    <property type="entry name" value="YVTN repeat-like/Quinoprotein amine dehydrogenase"/>
    <property type="match status" value="1"/>
</dbReference>
<dbReference type="PROSITE" id="PS00107">
    <property type="entry name" value="PROTEIN_KINASE_ATP"/>
    <property type="match status" value="1"/>
</dbReference>
<dbReference type="EMBL" id="CAWYQH010000079">
    <property type="protein sequence ID" value="CAK8681570.1"/>
    <property type="molecule type" value="Genomic_DNA"/>
</dbReference>
<keyword evidence="3 13" id="KW-0547">Nucleotide-binding</keyword>